<reference evidence="2 3" key="1">
    <citation type="submission" date="2021-03" db="EMBL/GenBank/DDBJ databases">
        <title>Human Oral Microbial Genomes.</title>
        <authorList>
            <person name="Johnston C.D."/>
            <person name="Chen T."/>
            <person name="Dewhirst F.E."/>
        </authorList>
    </citation>
    <scope>NUCLEOTIDE SEQUENCE [LARGE SCALE GENOMIC DNA]</scope>
    <source>
        <strain evidence="2 3">DSMZ 100122</strain>
    </source>
</reference>
<dbReference type="RefSeq" id="WP_212323206.1">
    <property type="nucleotide sequence ID" value="NZ_AP024463.1"/>
</dbReference>
<dbReference type="Pfam" id="PF13399">
    <property type="entry name" value="LytR_C"/>
    <property type="match status" value="1"/>
</dbReference>
<evidence type="ECO:0000259" key="1">
    <source>
        <dbReference type="Pfam" id="PF13399"/>
    </source>
</evidence>
<dbReference type="Gene3D" id="3.30.70.2390">
    <property type="match status" value="1"/>
</dbReference>
<protein>
    <submittedName>
        <fullName evidence="2">LytR C-terminal domain-containing protein</fullName>
    </submittedName>
</protein>
<accession>A0ABX7Y528</accession>
<gene>
    <name evidence="2" type="ORF">J5A65_13610</name>
</gene>
<evidence type="ECO:0000313" key="3">
    <source>
        <dbReference type="Proteomes" id="UP000678513"/>
    </source>
</evidence>
<name>A0ABX7Y528_9ACTN</name>
<dbReference type="Proteomes" id="UP000678513">
    <property type="component" value="Chromosome"/>
</dbReference>
<sequence>MRIFRLLATPVILIGLLIFLLWGASWGWSAMTAPFPGPPPTPCVSQKLGSVTPKDVTVRVFNGGSTDGLGSTVSQALKTAGFEVSKTKNTEEQITKTIIRAGSNNAEAAKLVASYLVEPTMETDSRVDGTVDVLIGSKNDFQGMSESGLSEVPVESGTICLAPSPSPSM</sequence>
<organism evidence="2 3">
    <name type="scientific">Arachnia rubra</name>
    <dbReference type="NCBI Taxonomy" id="1547448"/>
    <lineage>
        <taxon>Bacteria</taxon>
        <taxon>Bacillati</taxon>
        <taxon>Actinomycetota</taxon>
        <taxon>Actinomycetes</taxon>
        <taxon>Propionibacteriales</taxon>
        <taxon>Propionibacteriaceae</taxon>
        <taxon>Arachnia</taxon>
    </lineage>
</organism>
<proteinExistence type="predicted"/>
<dbReference type="EMBL" id="CP072384">
    <property type="protein sequence ID" value="QUC07932.1"/>
    <property type="molecule type" value="Genomic_DNA"/>
</dbReference>
<evidence type="ECO:0000313" key="2">
    <source>
        <dbReference type="EMBL" id="QUC07932.1"/>
    </source>
</evidence>
<dbReference type="InterPro" id="IPR027381">
    <property type="entry name" value="LytR/CpsA/Psr_C"/>
</dbReference>
<feature type="domain" description="LytR/CpsA/Psr regulator C-terminal" evidence="1">
    <location>
        <begin position="55"/>
        <end position="137"/>
    </location>
</feature>
<keyword evidence="3" id="KW-1185">Reference proteome</keyword>